<sequence>MAVSLMWIIDKLSSLRVPKLLRSTHIDILLSHVDHWSRSNCERTLVGDLGQPKRLLGNLPMKISTPNVVSLSTINGVCSSPFAFSGSILSSSLPVQSVTLWDHFRTPILR</sequence>
<reference evidence="1 2" key="1">
    <citation type="submission" date="2014-04" db="EMBL/GenBank/DDBJ databases">
        <authorList>
            <consortium name="DOE Joint Genome Institute"/>
            <person name="Kuo A."/>
            <person name="Tarkka M."/>
            <person name="Buscot F."/>
            <person name="Kohler A."/>
            <person name="Nagy L.G."/>
            <person name="Floudas D."/>
            <person name="Copeland A."/>
            <person name="Barry K.W."/>
            <person name="Cichocki N."/>
            <person name="Veneault-Fourrey C."/>
            <person name="LaButti K."/>
            <person name="Lindquist E.A."/>
            <person name="Lipzen A."/>
            <person name="Lundell T."/>
            <person name="Morin E."/>
            <person name="Murat C."/>
            <person name="Sun H."/>
            <person name="Tunlid A."/>
            <person name="Henrissat B."/>
            <person name="Grigoriev I.V."/>
            <person name="Hibbett D.S."/>
            <person name="Martin F."/>
            <person name="Nordberg H.P."/>
            <person name="Cantor M.N."/>
            <person name="Hua S.X."/>
        </authorList>
    </citation>
    <scope>NUCLEOTIDE SEQUENCE [LARGE SCALE GENOMIC DNA]</scope>
    <source>
        <strain evidence="1 2">F 1598</strain>
    </source>
</reference>
<name>A0A0C3FQD6_PILCF</name>
<proteinExistence type="predicted"/>
<protein>
    <submittedName>
        <fullName evidence="1">Uncharacterized protein</fullName>
    </submittedName>
</protein>
<dbReference type="EMBL" id="KN832999">
    <property type="protein sequence ID" value="KIM81381.1"/>
    <property type="molecule type" value="Genomic_DNA"/>
</dbReference>
<dbReference type="HOGENOM" id="CLU_2171990_0_0_1"/>
<dbReference type="Proteomes" id="UP000054166">
    <property type="component" value="Unassembled WGS sequence"/>
</dbReference>
<organism evidence="1 2">
    <name type="scientific">Piloderma croceum (strain F 1598)</name>
    <dbReference type="NCBI Taxonomy" id="765440"/>
    <lineage>
        <taxon>Eukaryota</taxon>
        <taxon>Fungi</taxon>
        <taxon>Dikarya</taxon>
        <taxon>Basidiomycota</taxon>
        <taxon>Agaricomycotina</taxon>
        <taxon>Agaricomycetes</taxon>
        <taxon>Agaricomycetidae</taxon>
        <taxon>Atheliales</taxon>
        <taxon>Atheliaceae</taxon>
        <taxon>Piloderma</taxon>
    </lineage>
</organism>
<reference evidence="2" key="2">
    <citation type="submission" date="2015-01" db="EMBL/GenBank/DDBJ databases">
        <title>Evolutionary Origins and Diversification of the Mycorrhizal Mutualists.</title>
        <authorList>
            <consortium name="DOE Joint Genome Institute"/>
            <consortium name="Mycorrhizal Genomics Consortium"/>
            <person name="Kohler A."/>
            <person name="Kuo A."/>
            <person name="Nagy L.G."/>
            <person name="Floudas D."/>
            <person name="Copeland A."/>
            <person name="Barry K.W."/>
            <person name="Cichocki N."/>
            <person name="Veneault-Fourrey C."/>
            <person name="LaButti K."/>
            <person name="Lindquist E.A."/>
            <person name="Lipzen A."/>
            <person name="Lundell T."/>
            <person name="Morin E."/>
            <person name="Murat C."/>
            <person name="Riley R."/>
            <person name="Ohm R."/>
            <person name="Sun H."/>
            <person name="Tunlid A."/>
            <person name="Henrissat B."/>
            <person name="Grigoriev I.V."/>
            <person name="Hibbett D.S."/>
            <person name="Martin F."/>
        </authorList>
    </citation>
    <scope>NUCLEOTIDE SEQUENCE [LARGE SCALE GENOMIC DNA]</scope>
    <source>
        <strain evidence="2">F 1598</strain>
    </source>
</reference>
<gene>
    <name evidence="1" type="ORF">PILCRDRAFT_499960</name>
</gene>
<evidence type="ECO:0000313" key="2">
    <source>
        <dbReference type="Proteomes" id="UP000054166"/>
    </source>
</evidence>
<accession>A0A0C3FQD6</accession>
<keyword evidence="2" id="KW-1185">Reference proteome</keyword>
<dbReference type="AlphaFoldDB" id="A0A0C3FQD6"/>
<dbReference type="InParanoid" id="A0A0C3FQD6"/>
<evidence type="ECO:0000313" key="1">
    <source>
        <dbReference type="EMBL" id="KIM81381.1"/>
    </source>
</evidence>